<proteinExistence type="predicted"/>
<evidence type="ECO:0000313" key="2">
    <source>
        <dbReference type="Proteomes" id="UP001165082"/>
    </source>
</evidence>
<keyword evidence="2" id="KW-1185">Reference proteome</keyword>
<comment type="caution">
    <text evidence="1">The sequence shown here is derived from an EMBL/GenBank/DDBJ whole genome shotgun (WGS) entry which is preliminary data.</text>
</comment>
<evidence type="ECO:0000313" key="1">
    <source>
        <dbReference type="EMBL" id="GMH57561.1"/>
    </source>
</evidence>
<reference evidence="1" key="1">
    <citation type="submission" date="2022-07" db="EMBL/GenBank/DDBJ databases">
        <title>Genome analysis of Parmales, a sister group of diatoms, reveals the evolutionary specialization of diatoms from phago-mixotrophs to photoautotrophs.</title>
        <authorList>
            <person name="Ban H."/>
            <person name="Sato S."/>
            <person name="Yoshikawa S."/>
            <person name="Kazumasa Y."/>
            <person name="Nakamura Y."/>
            <person name="Ichinomiya M."/>
            <person name="Saitoh K."/>
            <person name="Sato N."/>
            <person name="Blanc-Mathieu R."/>
            <person name="Endo H."/>
            <person name="Kuwata A."/>
            <person name="Ogata H."/>
        </authorList>
    </citation>
    <scope>NUCLEOTIDE SEQUENCE</scope>
</reference>
<dbReference type="EMBL" id="BRXZ01000924">
    <property type="protein sequence ID" value="GMH57561.1"/>
    <property type="molecule type" value="Genomic_DNA"/>
</dbReference>
<sequence>FLHLYLDASLSKYFDPSHGWSSSPLPPVLPALDTYTRHTPFARVVYTLLGPSNLALLTPTVVYGEMLLVPLAILLELLQNYFLPPSLSPPTARARSLLIYAAQFLHCGIGLCV</sequence>
<dbReference type="Proteomes" id="UP001165082">
    <property type="component" value="Unassembled WGS sequence"/>
</dbReference>
<name>A0A9W6ZQQ5_9STRA</name>
<feature type="non-terminal residue" evidence="1">
    <location>
        <position position="1"/>
    </location>
</feature>
<gene>
    <name evidence="1" type="ORF">TrRE_jg13545</name>
</gene>
<feature type="non-terminal residue" evidence="1">
    <location>
        <position position="113"/>
    </location>
</feature>
<protein>
    <submittedName>
        <fullName evidence="1">Uncharacterized protein</fullName>
    </submittedName>
</protein>
<dbReference type="OrthoDB" id="205853at2759"/>
<dbReference type="AlphaFoldDB" id="A0A9W6ZQQ5"/>
<accession>A0A9W6ZQQ5</accession>
<organism evidence="1 2">
    <name type="scientific">Triparma retinervis</name>
    <dbReference type="NCBI Taxonomy" id="2557542"/>
    <lineage>
        <taxon>Eukaryota</taxon>
        <taxon>Sar</taxon>
        <taxon>Stramenopiles</taxon>
        <taxon>Ochrophyta</taxon>
        <taxon>Bolidophyceae</taxon>
        <taxon>Parmales</taxon>
        <taxon>Triparmaceae</taxon>
        <taxon>Triparma</taxon>
    </lineage>
</organism>